<dbReference type="RefSeq" id="WP_163818651.1">
    <property type="nucleotide sequence ID" value="NZ_JAAGOB010000005.1"/>
</dbReference>
<dbReference type="Gene3D" id="2.60.40.10">
    <property type="entry name" value="Immunoglobulins"/>
    <property type="match status" value="3"/>
</dbReference>
<dbReference type="InterPro" id="IPR036116">
    <property type="entry name" value="FN3_sf"/>
</dbReference>
<dbReference type="InterPro" id="IPR050713">
    <property type="entry name" value="RTP_Phos/Ushers"/>
</dbReference>
<reference evidence="5 6" key="1">
    <citation type="submission" date="2020-02" db="EMBL/GenBank/DDBJ databases">
        <authorList>
            <person name="Li X.-J."/>
            <person name="Feng X.-M."/>
        </authorList>
    </citation>
    <scope>NUCLEOTIDE SEQUENCE [LARGE SCALE GENOMIC DNA]</scope>
    <source>
        <strain evidence="5 6">CGMCC 4.7225</strain>
    </source>
</reference>
<dbReference type="GO" id="GO:0016798">
    <property type="term" value="F:hydrolase activity, acting on glycosyl bonds"/>
    <property type="evidence" value="ECO:0007669"/>
    <property type="project" value="UniProtKB-KW"/>
</dbReference>
<feature type="compositionally biased region" description="Low complexity" evidence="3">
    <location>
        <begin position="192"/>
        <end position="221"/>
    </location>
</feature>
<dbReference type="EMBL" id="JAAGOB010000005">
    <property type="protein sequence ID" value="NED95890.1"/>
    <property type="molecule type" value="Genomic_DNA"/>
</dbReference>
<dbReference type="CDD" id="cd00063">
    <property type="entry name" value="FN3"/>
    <property type="match status" value="3"/>
</dbReference>
<feature type="domain" description="Fibronectin type-III" evidence="4">
    <location>
        <begin position="251"/>
        <end position="335"/>
    </location>
</feature>
<evidence type="ECO:0000313" key="6">
    <source>
        <dbReference type="Proteomes" id="UP000469185"/>
    </source>
</evidence>
<dbReference type="Proteomes" id="UP000469185">
    <property type="component" value="Unassembled WGS sequence"/>
</dbReference>
<dbReference type="PROSITE" id="PS50853">
    <property type="entry name" value="FN3"/>
    <property type="match status" value="2"/>
</dbReference>
<dbReference type="PANTHER" id="PTHR46957">
    <property type="entry name" value="CYTOKINE RECEPTOR"/>
    <property type="match status" value="1"/>
</dbReference>
<feature type="region of interest" description="Disordered" evidence="3">
    <location>
        <begin position="413"/>
        <end position="433"/>
    </location>
</feature>
<feature type="compositionally biased region" description="Polar residues" evidence="3">
    <location>
        <begin position="413"/>
        <end position="423"/>
    </location>
</feature>
<organism evidence="5 6">
    <name type="scientific">Phytoactinopolyspora alkaliphila</name>
    <dbReference type="NCBI Taxonomy" id="1783498"/>
    <lineage>
        <taxon>Bacteria</taxon>
        <taxon>Bacillati</taxon>
        <taxon>Actinomycetota</taxon>
        <taxon>Actinomycetes</taxon>
        <taxon>Jiangellales</taxon>
        <taxon>Jiangellaceae</taxon>
        <taxon>Phytoactinopolyspora</taxon>
    </lineage>
</organism>
<evidence type="ECO:0000259" key="4">
    <source>
        <dbReference type="PROSITE" id="PS50853"/>
    </source>
</evidence>
<accession>A0A6N9YLT9</accession>
<protein>
    <recommendedName>
        <fullName evidence="4">Fibronectin type-III domain-containing protein</fullName>
    </recommendedName>
</protein>
<dbReference type="InterPro" id="IPR003961">
    <property type="entry name" value="FN3_dom"/>
</dbReference>
<keyword evidence="1" id="KW-0378">Hydrolase</keyword>
<feature type="domain" description="Fibronectin type-III" evidence="4">
    <location>
        <begin position="340"/>
        <end position="431"/>
    </location>
</feature>
<dbReference type="GO" id="GO:0000272">
    <property type="term" value="P:polysaccharide catabolic process"/>
    <property type="evidence" value="ECO:0007669"/>
    <property type="project" value="UniProtKB-KW"/>
</dbReference>
<dbReference type="GO" id="GO:0016020">
    <property type="term" value="C:membrane"/>
    <property type="evidence" value="ECO:0007669"/>
    <property type="project" value="UniProtKB-SubCell"/>
</dbReference>
<keyword evidence="2" id="KW-0119">Carbohydrate metabolism</keyword>
<feature type="region of interest" description="Disordered" evidence="3">
    <location>
        <begin position="144"/>
        <end position="262"/>
    </location>
</feature>
<keyword evidence="2" id="KW-0624">Polysaccharide degradation</keyword>
<evidence type="ECO:0000256" key="1">
    <source>
        <dbReference type="ARBA" id="ARBA00023295"/>
    </source>
</evidence>
<sequence>MTNPSGAADAVILVDDAGTVTLFIGAAAEPRAEATTNAEVIRILLEYAAHLGRPITAATHYPSGHRSLHKFEPDGTVTRVELTMGRRTGGPFMPDSFPTVDGSDPAPARAVVPARQKPRAAVARSGLVGAAAVSIAVLALTSSDRPGTAVTDEYHDQVISSEVDTGPLEIPRPVTDSPQPPTSTPLLPTPEPSTTATSTPDPTESATPTSSPTSEPTSAPTTAPPPGGGTDNTTDDEPPPREPEPPAPPTTPGGLSVAERTGSSLTVSWRASAAELGVTGYAVYVDGVRTDTVGGTSTTIGGLRNAVSYVISVAAIDAGGNVSAQASITATTLDTQAPSAPSGVDISDRSGSSLTASWGAASDNVGVTGYVVYLDGTRVKTVNGTSATVGGLDPATSYQVSVMAVDAAGNTSGRASAKGTTLDTVRPTRPGNLTGRSSIRQVVLDWSSSTDNVGVTGYAVYVDGRRVTTTSGTGATVSGLRGATDYTISVSAYDAAGNLSPSAVLEIKTKAEI</sequence>
<dbReference type="SUPFAM" id="SSF49265">
    <property type="entry name" value="Fibronectin type III"/>
    <property type="match status" value="2"/>
</dbReference>
<name>A0A6N9YLT9_9ACTN</name>
<dbReference type="AlphaFoldDB" id="A0A6N9YLT9"/>
<evidence type="ECO:0000313" key="5">
    <source>
        <dbReference type="EMBL" id="NED95890.1"/>
    </source>
</evidence>
<dbReference type="SMART" id="SM00060">
    <property type="entry name" value="FN3"/>
    <property type="match status" value="3"/>
</dbReference>
<keyword evidence="6" id="KW-1185">Reference proteome</keyword>
<dbReference type="InterPro" id="IPR013783">
    <property type="entry name" value="Ig-like_fold"/>
</dbReference>
<dbReference type="Pfam" id="PF00041">
    <property type="entry name" value="fn3"/>
    <property type="match status" value="3"/>
</dbReference>
<keyword evidence="1" id="KW-0326">Glycosidase</keyword>
<evidence type="ECO:0000256" key="2">
    <source>
        <dbReference type="ARBA" id="ARBA00023326"/>
    </source>
</evidence>
<gene>
    <name evidence="5" type="ORF">G1H11_11265</name>
</gene>
<dbReference type="PANTHER" id="PTHR46957:SF3">
    <property type="entry name" value="CYTOKINE RECEPTOR"/>
    <property type="match status" value="1"/>
</dbReference>
<proteinExistence type="predicted"/>
<comment type="caution">
    <text evidence="5">The sequence shown here is derived from an EMBL/GenBank/DDBJ whole genome shotgun (WGS) entry which is preliminary data.</text>
</comment>
<feature type="compositionally biased region" description="Pro residues" evidence="3">
    <location>
        <begin position="178"/>
        <end position="191"/>
    </location>
</feature>
<evidence type="ECO:0000256" key="3">
    <source>
        <dbReference type="SAM" id="MobiDB-lite"/>
    </source>
</evidence>